<dbReference type="SUPFAM" id="SSF75553">
    <property type="entry name" value="Smc hinge domain"/>
    <property type="match status" value="1"/>
</dbReference>
<evidence type="ECO:0000256" key="5">
    <source>
        <dbReference type="ARBA" id="ARBA00023054"/>
    </source>
</evidence>
<evidence type="ECO:0000256" key="4">
    <source>
        <dbReference type="ARBA" id="ARBA00022776"/>
    </source>
</evidence>
<dbReference type="OrthoDB" id="431497at2759"/>
<gene>
    <name evidence="12" type="ORF">CHLRE_10g445650v5</name>
</gene>
<evidence type="ECO:0000256" key="9">
    <source>
        <dbReference type="SAM" id="Coils"/>
    </source>
</evidence>
<dbReference type="PANTHER" id="PTHR43977">
    <property type="entry name" value="STRUCTURAL MAINTENANCE OF CHROMOSOMES PROTEIN 3"/>
    <property type="match status" value="1"/>
</dbReference>
<name>A0A2K3DAV3_CHLRE</name>
<proteinExistence type="inferred from homology"/>
<dbReference type="GO" id="GO:0016887">
    <property type="term" value="F:ATP hydrolysis activity"/>
    <property type="evidence" value="ECO:0007669"/>
    <property type="project" value="InterPro"/>
</dbReference>
<dbReference type="CDD" id="cd03272">
    <property type="entry name" value="ABC_SMC3_euk"/>
    <property type="match status" value="1"/>
</dbReference>
<dbReference type="InParanoid" id="A0A2K3DAV3"/>
<dbReference type="SMART" id="SM00968">
    <property type="entry name" value="SMC_hinge"/>
    <property type="match status" value="1"/>
</dbReference>
<feature type="domain" description="SMC hinge" evidence="11">
    <location>
        <begin position="523"/>
        <end position="638"/>
    </location>
</feature>
<evidence type="ECO:0000313" key="12">
    <source>
        <dbReference type="EMBL" id="PNW77651.1"/>
    </source>
</evidence>
<reference evidence="12 13" key="1">
    <citation type="journal article" date="2007" name="Science">
        <title>The Chlamydomonas genome reveals the evolution of key animal and plant functions.</title>
        <authorList>
            <person name="Merchant S.S."/>
            <person name="Prochnik S.E."/>
            <person name="Vallon O."/>
            <person name="Harris E.H."/>
            <person name="Karpowicz S.J."/>
            <person name="Witman G.B."/>
            <person name="Terry A."/>
            <person name="Salamov A."/>
            <person name="Fritz-Laylin L.K."/>
            <person name="Marechal-Drouard L."/>
            <person name="Marshall W.F."/>
            <person name="Qu L.H."/>
            <person name="Nelson D.R."/>
            <person name="Sanderfoot A.A."/>
            <person name="Spalding M.H."/>
            <person name="Kapitonov V.V."/>
            <person name="Ren Q."/>
            <person name="Ferris P."/>
            <person name="Lindquist E."/>
            <person name="Shapiro H."/>
            <person name="Lucas S.M."/>
            <person name="Grimwood J."/>
            <person name="Schmutz J."/>
            <person name="Cardol P."/>
            <person name="Cerutti H."/>
            <person name="Chanfreau G."/>
            <person name="Chen C.L."/>
            <person name="Cognat V."/>
            <person name="Croft M.T."/>
            <person name="Dent R."/>
            <person name="Dutcher S."/>
            <person name="Fernandez E."/>
            <person name="Fukuzawa H."/>
            <person name="Gonzalez-Ballester D."/>
            <person name="Gonzalez-Halphen D."/>
            <person name="Hallmann A."/>
            <person name="Hanikenne M."/>
            <person name="Hippler M."/>
            <person name="Inwood W."/>
            <person name="Jabbari K."/>
            <person name="Kalanon M."/>
            <person name="Kuras R."/>
            <person name="Lefebvre P.A."/>
            <person name="Lemaire S.D."/>
            <person name="Lobanov A.V."/>
            <person name="Lohr M."/>
            <person name="Manuell A."/>
            <person name="Meier I."/>
            <person name="Mets L."/>
            <person name="Mittag M."/>
            <person name="Mittelmeier T."/>
            <person name="Moroney J.V."/>
            <person name="Moseley J."/>
            <person name="Napoli C."/>
            <person name="Nedelcu A.M."/>
            <person name="Niyogi K."/>
            <person name="Novoselov S.V."/>
            <person name="Paulsen I.T."/>
            <person name="Pazour G."/>
            <person name="Purton S."/>
            <person name="Ral J.P."/>
            <person name="Riano-Pachon D.M."/>
            <person name="Riekhof W."/>
            <person name="Rymarquis L."/>
            <person name="Schroda M."/>
            <person name="Stern D."/>
            <person name="Umen J."/>
            <person name="Willows R."/>
            <person name="Wilson N."/>
            <person name="Zimmer S.L."/>
            <person name="Allmer J."/>
            <person name="Balk J."/>
            <person name="Bisova K."/>
            <person name="Chen C.J."/>
            <person name="Elias M."/>
            <person name="Gendler K."/>
            <person name="Hauser C."/>
            <person name="Lamb M.R."/>
            <person name="Ledford H."/>
            <person name="Long J.C."/>
            <person name="Minagawa J."/>
            <person name="Page M.D."/>
            <person name="Pan J."/>
            <person name="Pootakham W."/>
            <person name="Roje S."/>
            <person name="Rose A."/>
            <person name="Stahlberg E."/>
            <person name="Terauchi A.M."/>
            <person name="Yang P."/>
            <person name="Ball S."/>
            <person name="Bowler C."/>
            <person name="Dieckmann C.L."/>
            <person name="Gladyshev V.N."/>
            <person name="Green P."/>
            <person name="Jorgensen R."/>
            <person name="Mayfield S."/>
            <person name="Mueller-Roeber B."/>
            <person name="Rajamani S."/>
            <person name="Sayre R.T."/>
            <person name="Brokstein P."/>
            <person name="Dubchak I."/>
            <person name="Goodstein D."/>
            <person name="Hornick L."/>
            <person name="Huang Y.W."/>
            <person name="Jhaveri J."/>
            <person name="Luo Y."/>
            <person name="Martinez D."/>
            <person name="Ngau W.C."/>
            <person name="Otillar B."/>
            <person name="Poliakov A."/>
            <person name="Porter A."/>
            <person name="Szajkowski L."/>
            <person name="Werner G."/>
            <person name="Zhou K."/>
            <person name="Grigoriev I.V."/>
            <person name="Rokhsar D.S."/>
            <person name="Grossman A.R."/>
        </authorList>
    </citation>
    <scope>NUCLEOTIDE SEQUENCE [LARGE SCALE GENOMIC DNA]</scope>
    <source>
        <strain evidence="13">CC-503</strain>
    </source>
</reference>
<keyword evidence="7" id="KW-0131">Cell cycle</keyword>
<feature type="region of interest" description="Disordered" evidence="10">
    <location>
        <begin position="1206"/>
        <end position="1280"/>
    </location>
</feature>
<keyword evidence="5 9" id="KW-0175">Coiled coil</keyword>
<dbReference type="Pfam" id="PF02463">
    <property type="entry name" value="SMC_N"/>
    <property type="match status" value="1"/>
</dbReference>
<dbReference type="FunFam" id="3.40.50.300:FF:000424">
    <property type="entry name" value="Structural maintenance of chromosomes 3"/>
    <property type="match status" value="1"/>
</dbReference>
<dbReference type="InterPro" id="IPR027417">
    <property type="entry name" value="P-loop_NTPase"/>
</dbReference>
<feature type="coiled-coil region" evidence="9">
    <location>
        <begin position="854"/>
        <end position="909"/>
    </location>
</feature>
<feature type="region of interest" description="Disordered" evidence="10">
    <location>
        <begin position="1062"/>
        <end position="1081"/>
    </location>
</feature>
<feature type="coiled-coil region" evidence="9">
    <location>
        <begin position="398"/>
        <end position="495"/>
    </location>
</feature>
<dbReference type="AlphaFoldDB" id="A0A2K3DAV3"/>
<dbReference type="InterPro" id="IPR041741">
    <property type="entry name" value="SMC3_ABC_euk"/>
</dbReference>
<evidence type="ECO:0000256" key="8">
    <source>
        <dbReference type="PIRNR" id="PIRNR005719"/>
    </source>
</evidence>
<dbReference type="FunCoup" id="A0A2K3DAV3">
    <property type="interactions" value="1936"/>
</dbReference>
<evidence type="ECO:0000256" key="6">
    <source>
        <dbReference type="ARBA" id="ARBA00023242"/>
    </source>
</evidence>
<evidence type="ECO:0000259" key="11">
    <source>
        <dbReference type="SMART" id="SM00968"/>
    </source>
</evidence>
<dbReference type="ExpressionAtlas" id="A0A2K3DAV3">
    <property type="expression patterns" value="baseline and differential"/>
</dbReference>
<feature type="coiled-coil region" evidence="9">
    <location>
        <begin position="179"/>
        <end position="364"/>
    </location>
</feature>
<dbReference type="OMA" id="GQKTVCA"/>
<evidence type="ECO:0000256" key="10">
    <source>
        <dbReference type="SAM" id="MobiDB-lite"/>
    </source>
</evidence>
<feature type="coiled-coil region" evidence="9">
    <location>
        <begin position="678"/>
        <end position="775"/>
    </location>
</feature>
<keyword evidence="13" id="KW-1185">Reference proteome</keyword>
<dbReference type="Gene3D" id="3.30.70.1620">
    <property type="match status" value="1"/>
</dbReference>
<dbReference type="InterPro" id="IPR036277">
    <property type="entry name" value="SMC_hinge_sf"/>
</dbReference>
<evidence type="ECO:0000256" key="2">
    <source>
        <dbReference type="ARBA" id="ARBA00005917"/>
    </source>
</evidence>
<dbReference type="GO" id="GO:0005634">
    <property type="term" value="C:nucleus"/>
    <property type="evidence" value="ECO:0007669"/>
    <property type="project" value="UniProtKB-SubCell"/>
</dbReference>
<dbReference type="RefSeq" id="XP_042920277.1">
    <property type="nucleotide sequence ID" value="XM_043066880.1"/>
</dbReference>
<dbReference type="GO" id="GO:0003690">
    <property type="term" value="F:double-stranded DNA binding"/>
    <property type="evidence" value="ECO:0000318"/>
    <property type="project" value="GO_Central"/>
</dbReference>
<feature type="compositionally biased region" description="Acidic residues" evidence="10">
    <location>
        <begin position="1259"/>
        <end position="1280"/>
    </location>
</feature>
<dbReference type="EMBL" id="CM008971">
    <property type="protein sequence ID" value="PNW77651.1"/>
    <property type="molecule type" value="Genomic_DNA"/>
</dbReference>
<organism evidence="12 13">
    <name type="scientific">Chlamydomonas reinhardtii</name>
    <name type="common">Chlamydomonas smithii</name>
    <dbReference type="NCBI Taxonomy" id="3055"/>
    <lineage>
        <taxon>Eukaryota</taxon>
        <taxon>Viridiplantae</taxon>
        <taxon>Chlorophyta</taxon>
        <taxon>core chlorophytes</taxon>
        <taxon>Chlorophyceae</taxon>
        <taxon>CS clade</taxon>
        <taxon>Chlamydomonadales</taxon>
        <taxon>Chlamydomonadaceae</taxon>
        <taxon>Chlamydomonas</taxon>
    </lineage>
</organism>
<accession>A0A2K3DAV3</accession>
<keyword evidence="4" id="KW-0498">Mitosis</keyword>
<evidence type="ECO:0000256" key="7">
    <source>
        <dbReference type="ARBA" id="ARBA00023306"/>
    </source>
</evidence>
<evidence type="ECO:0000256" key="1">
    <source>
        <dbReference type="ARBA" id="ARBA00004123"/>
    </source>
</evidence>
<dbReference type="GO" id="GO:0007064">
    <property type="term" value="P:mitotic sister chromatid cohesion"/>
    <property type="evidence" value="ECO:0000318"/>
    <property type="project" value="GO_Central"/>
</dbReference>
<dbReference type="GO" id="GO:0005524">
    <property type="term" value="F:ATP binding"/>
    <property type="evidence" value="ECO:0007669"/>
    <property type="project" value="InterPro"/>
</dbReference>
<comment type="similarity">
    <text evidence="2">Belongs to the SMC family. SMC3 subfamily.</text>
</comment>
<dbReference type="Pfam" id="PF06470">
    <property type="entry name" value="SMC_hinge"/>
    <property type="match status" value="1"/>
</dbReference>
<keyword evidence="3" id="KW-0132">Cell division</keyword>
<protein>
    <recommendedName>
        <fullName evidence="8">Structural maintenance of chromosomes protein</fullName>
    </recommendedName>
</protein>
<dbReference type="PIRSF" id="PIRSF005719">
    <property type="entry name" value="SMC"/>
    <property type="match status" value="1"/>
</dbReference>
<evidence type="ECO:0000313" key="13">
    <source>
        <dbReference type="Proteomes" id="UP000006906"/>
    </source>
</evidence>
<dbReference type="InterPro" id="IPR003395">
    <property type="entry name" value="RecF/RecN/SMC_N"/>
</dbReference>
<dbReference type="Gene3D" id="3.40.50.300">
    <property type="entry name" value="P-loop containing nucleotide triphosphate hydrolases"/>
    <property type="match status" value="2"/>
</dbReference>
<keyword evidence="6 8" id="KW-0539">Nucleus</keyword>
<dbReference type="GO" id="GO:0051301">
    <property type="term" value="P:cell division"/>
    <property type="evidence" value="ECO:0007669"/>
    <property type="project" value="UniProtKB-KW"/>
</dbReference>
<dbReference type="Proteomes" id="UP000006906">
    <property type="component" value="Chromosome 10"/>
</dbReference>
<dbReference type="PaxDb" id="3055-EDP07771"/>
<dbReference type="STRING" id="3055.A0A2K3DAV3"/>
<dbReference type="GO" id="GO:0030892">
    <property type="term" value="C:mitotic cohesin complex"/>
    <property type="evidence" value="ECO:0000318"/>
    <property type="project" value="GO_Central"/>
</dbReference>
<dbReference type="SUPFAM" id="SSF52540">
    <property type="entry name" value="P-loop containing nucleoside triphosphate hydrolases"/>
    <property type="match status" value="1"/>
</dbReference>
<dbReference type="KEGG" id="cre:CHLRE_10g445650v5"/>
<dbReference type="Gene3D" id="1.20.1060.20">
    <property type="match status" value="1"/>
</dbReference>
<dbReference type="InterPro" id="IPR010935">
    <property type="entry name" value="SMC_hinge"/>
</dbReference>
<feature type="coiled-coil region" evidence="9">
    <location>
        <begin position="799"/>
        <end position="826"/>
    </location>
</feature>
<dbReference type="GeneID" id="5724017"/>
<dbReference type="Gramene" id="PNW77651">
    <property type="protein sequence ID" value="PNW77651"/>
    <property type="gene ID" value="CHLRE_10g445650v5"/>
</dbReference>
<evidence type="ECO:0000256" key="3">
    <source>
        <dbReference type="ARBA" id="ARBA00022618"/>
    </source>
</evidence>
<dbReference type="InterPro" id="IPR024704">
    <property type="entry name" value="SMC"/>
</dbReference>
<sequence length="1280" mass="142970">MHIKQVLIEGFKSYKDQTSTDEFDPKINVVVGANGSGKSNFFHAIRFVLNDAFINMRGEERLQLLHEGAGHRVSSAWVEVVFDNTDGRFPIDRSEVRLRRTINAKKDDYTLDKKHINKSEVSSLLESAGFSKSNPYYIVQQGKITAMAAMSDAQRMELLKEIGGTRVYEERRKESLRVMQETESRKQQILSMLSEIEDKLRELDAERAELMEYQDLDRRRRCLQYTLFDKELAKATADAARLEREAAQLRETVGSASTDQERTMAEGKELERQVKALEAEYAVAQGQARALQARRQELVAQRSRQEVDIEELERRVRRAESREQSSRREMAALQKDLEAEQAKLKQLQQAAATAEADWSDLQSRIKEADSRLAALYRKQGSSSYRSRDERDAELKKQLVAYEHKLATKKQSRERTQEEYRAHNEQLMELSQTIGDLDAEVRSLEGRVLDSDKAHAEAHAARVKLLDDRKAKQREEEFAEQALKTAEAEMRAAQSAYDKCMPNDVRKGIQGLDALRQRYGVDMSGVHGAVIEHIRIADLFYVAVDTIAGNHLFDVLVENEEVAGRLIRGLHQNNLGRATFVPLNRVGDMPEPPPPTEWGQDVVSLYRKISTDPRFKPAMRDLFGQALLCKDKDVATEVCRSNDKFDCVTLDGEKFGRRGNISGGFAPTNRARLAVYDNLMKAREQVVAADRKAKDVAAEVARLHAVVEAAASQQENLDMERGKLRNVMRDKKQDLKRIREEEAELRSRVDGAERTLTAYESEIAHIEHEVSGLKRELASDMSSTLTAAERNEVKSLNLAKTRMSDQLRGLSQKRDEAQAAVQACEAHITGVLKRREASIQEALSTDDAANDKAALSLRQADLEALRRSLDEAKAEAGRSERRAEELRARLDELQRQRDALRDEAGKREAAVADSAKALEGLDHKREVAAAKAAENERKIRELGSLPQEAFDKPYRDRSIKDLMRALEEVNAGLQRFAGVNRKALDQYVDFSNQREELGSRLKEQQASDSKIRELITALDMRKDEAIERTFKGVAKNFREVFADLVPGGTGELVMIRAAGRAAAADGEDDEGGGTGPSGGSEKYSGVKVKVRFAGAGEAVSMRALSGGQKTLVALALIFAIQRCDPAPFYLFDEIDAALDPQYRTTVAAMLRRQAHDATNPAQFIVTTFHPQIVSEADRLFGVAHTNRISRVYAIQREDALQFLQAAEEHGQQGDGTSHGAGASAAVTKQQGKRARGAAGGASAAAGARKRQRPAARRKEEDEENDNEGSADEEAGGDDDED</sequence>
<comment type="subcellular location">
    <subcellularLocation>
        <location evidence="1 8">Nucleus</location>
    </subcellularLocation>
</comment>